<name>A0ACB9RYB5_9MYRT</name>
<reference evidence="2" key="1">
    <citation type="journal article" date="2023" name="Front. Plant Sci.">
        <title>Chromosomal-level genome assembly of Melastoma candidum provides insights into trichome evolution.</title>
        <authorList>
            <person name="Zhong Y."/>
            <person name="Wu W."/>
            <person name="Sun C."/>
            <person name="Zou P."/>
            <person name="Liu Y."/>
            <person name="Dai S."/>
            <person name="Zhou R."/>
        </authorList>
    </citation>
    <scope>NUCLEOTIDE SEQUENCE [LARGE SCALE GENOMIC DNA]</scope>
</reference>
<sequence>MSMDMDDRTFKVNFTGEGAERLRVAVKEKLKEFMGDYTDDTLVEYVVVLLRNGRRKEEARNELDVFLGDDSGSFITWLWDHLAANLHLYVKPHEPDGNVLTKIKPLIMDQAAKVVSMHPDVKKEGGKSGKPSRSRHDREWKDLVRFAGEPPPLRSTEIEKLPVEEESHLRDRRVRRSISPENYLERKRKRTDERPHAKREPTSKVIDAPRRLLQFAVRDAVAMSRTSESAVGQAPKRLRSVLSTTTTDVDHPQKVQSIVRVRNPMSTVIKAVAEAAQDVQRVRPSGNVFDRISCASDVPESHLTEHDHPTDGAGYGVLNEIPQRTHLQKHDYNQRYVEDVMGLENETNLIYDDASDREGFDDPRVGGDNVSLVGIFSGIKGESLGTTFGSNSIPEGVDNGMKHEYHQAHYMGLPKRSHGNLLKRRDEQSSLKHLQENRAVGSKEGAEVEASKHSVTNGSGPANTPNEPKKLFPPTAGSSSAVHSLEDSDSRTIFVSNVNSAATKDNLYQLFKKFGELIKVVINTDATTGQPLGSAVIEFAHKDAAENALSLNGTSFLSRIIKVVKRSSSLQQAPLTPWPRALRASPYARFSWVPYARGGIPAPFRSRLPLRLGARSLQWKRDSQGSATESSGCGSSPVMPATRKFTYVRPEPKPGSGVGSS</sequence>
<keyword evidence="2" id="KW-1185">Reference proteome</keyword>
<comment type="caution">
    <text evidence="1">The sequence shown here is derived from an EMBL/GenBank/DDBJ whole genome shotgun (WGS) entry which is preliminary data.</text>
</comment>
<dbReference type="EMBL" id="CM042882">
    <property type="protein sequence ID" value="KAI4383905.1"/>
    <property type="molecule type" value="Genomic_DNA"/>
</dbReference>
<protein>
    <submittedName>
        <fullName evidence="1">Uncharacterized protein</fullName>
    </submittedName>
</protein>
<dbReference type="Proteomes" id="UP001057402">
    <property type="component" value="Chromosome 3"/>
</dbReference>
<accession>A0ACB9RYB5</accession>
<evidence type="ECO:0000313" key="1">
    <source>
        <dbReference type="EMBL" id="KAI4383905.1"/>
    </source>
</evidence>
<organism evidence="1 2">
    <name type="scientific">Melastoma candidum</name>
    <dbReference type="NCBI Taxonomy" id="119954"/>
    <lineage>
        <taxon>Eukaryota</taxon>
        <taxon>Viridiplantae</taxon>
        <taxon>Streptophyta</taxon>
        <taxon>Embryophyta</taxon>
        <taxon>Tracheophyta</taxon>
        <taxon>Spermatophyta</taxon>
        <taxon>Magnoliopsida</taxon>
        <taxon>eudicotyledons</taxon>
        <taxon>Gunneridae</taxon>
        <taxon>Pentapetalae</taxon>
        <taxon>rosids</taxon>
        <taxon>malvids</taxon>
        <taxon>Myrtales</taxon>
        <taxon>Melastomataceae</taxon>
        <taxon>Melastomatoideae</taxon>
        <taxon>Melastomateae</taxon>
        <taxon>Melastoma</taxon>
    </lineage>
</organism>
<gene>
    <name evidence="1" type="ORF">MLD38_009694</name>
</gene>
<proteinExistence type="predicted"/>
<evidence type="ECO:0000313" key="2">
    <source>
        <dbReference type="Proteomes" id="UP001057402"/>
    </source>
</evidence>